<feature type="domain" description="N-acetyltransferase" evidence="1">
    <location>
        <begin position="3"/>
        <end position="159"/>
    </location>
</feature>
<keyword evidence="3" id="KW-1185">Reference proteome</keyword>
<dbReference type="Gene3D" id="3.40.630.30">
    <property type="match status" value="2"/>
</dbReference>
<dbReference type="InterPro" id="IPR041380">
    <property type="entry name" value="Acetyltransf_17"/>
</dbReference>
<dbReference type="InterPro" id="IPR016181">
    <property type="entry name" value="Acyl_CoA_acyltransferase"/>
</dbReference>
<sequence>MALDVRLIASEERKAWERSVGVPFLHPAADDPADDEQHWDQAPLDRTWAAVDGDRFVGNAAVFPRHVNLPGPAGGPCPVVPMAAITAVGVHPTHRRRGLLRRLMQAMLEDAVRRGEGVAGLQASEAAIYGRFGFGVATFAAARRIDPRRGAFLRPAPATQVRMLEPEEAEKVLPELFARTIAGTPGQVDRTDGAWRYDVFQDLPAWRRGRSANFYAASDEGYVQYRSERTPDGARLHVRDVCATSPDAEAGLWRFLLDIDLVGEIVAHHRPVVEPLAFRLADPRALETTGVEDFLWLRVLDPAAMLSRRSYRAAGRLVLDVAAADAPLLDPDPAVGRWVLDAGPDGATCRAATASEPADLRFG</sequence>
<comment type="caution">
    <text evidence="2">The sequence shown here is derived from an EMBL/GenBank/DDBJ whole genome shotgun (WGS) entry which is preliminary data.</text>
</comment>
<dbReference type="PROSITE" id="PS51186">
    <property type="entry name" value="GNAT"/>
    <property type="match status" value="1"/>
</dbReference>
<dbReference type="SUPFAM" id="SSF55729">
    <property type="entry name" value="Acyl-CoA N-acyltransferases (Nat)"/>
    <property type="match status" value="1"/>
</dbReference>
<feature type="non-terminal residue" evidence="2">
    <location>
        <position position="363"/>
    </location>
</feature>
<proteinExistence type="predicted"/>
<protein>
    <submittedName>
        <fullName evidence="2">GNAT family N-acetyltransferase</fullName>
    </submittedName>
</protein>
<dbReference type="InterPro" id="IPR000182">
    <property type="entry name" value="GNAT_dom"/>
</dbReference>
<dbReference type="Proteomes" id="UP000437736">
    <property type="component" value="Unassembled WGS sequence"/>
</dbReference>
<dbReference type="Pfam" id="PF17668">
    <property type="entry name" value="Acetyltransf_17"/>
    <property type="match status" value="1"/>
</dbReference>
<dbReference type="PANTHER" id="PTHR37817:SF1">
    <property type="entry name" value="N-ACETYLTRANSFERASE EIS"/>
    <property type="match status" value="1"/>
</dbReference>
<dbReference type="InterPro" id="IPR051554">
    <property type="entry name" value="Acetyltransferase_Eis"/>
</dbReference>
<evidence type="ECO:0000313" key="2">
    <source>
        <dbReference type="EMBL" id="MST33098.1"/>
    </source>
</evidence>
<dbReference type="Pfam" id="PF13527">
    <property type="entry name" value="Acetyltransf_9"/>
    <property type="match status" value="1"/>
</dbReference>
<name>A0ABW9QXI4_9ACTN</name>
<dbReference type="PANTHER" id="PTHR37817">
    <property type="entry name" value="N-ACETYLTRANSFERASE EIS"/>
    <property type="match status" value="1"/>
</dbReference>
<accession>A0ABW9QXI4</accession>
<dbReference type="InterPro" id="IPR036527">
    <property type="entry name" value="SCP2_sterol-bd_dom_sf"/>
</dbReference>
<evidence type="ECO:0000313" key="3">
    <source>
        <dbReference type="Proteomes" id="UP000437736"/>
    </source>
</evidence>
<reference evidence="2 3" key="1">
    <citation type="submission" date="2019-11" db="EMBL/GenBank/DDBJ databases">
        <title>Acidiferrimicrobium australis gen. nov., sp. nov., an acidophilic and obligately heterotrophic, member of the Actinobacteria that catalyses dissimilatory oxido- reduction of iron isolated from metal-rich acidic water in Chile.</title>
        <authorList>
            <person name="Gonzalez D."/>
            <person name="Huber K."/>
            <person name="Hedrich S."/>
            <person name="Rojas-Villalobos C."/>
            <person name="Quatrini R."/>
            <person name="Dinamarca M.A."/>
            <person name="Schwarz A."/>
            <person name="Canales C."/>
            <person name="Nancucheo I."/>
        </authorList>
    </citation>
    <scope>NUCLEOTIDE SEQUENCE [LARGE SCALE GENOMIC DNA]</scope>
    <source>
        <strain evidence="2 3">USS-CCA1</strain>
    </source>
</reference>
<dbReference type="EMBL" id="WJHE01000482">
    <property type="protein sequence ID" value="MST33098.1"/>
    <property type="molecule type" value="Genomic_DNA"/>
</dbReference>
<gene>
    <name evidence="2" type="ORF">GHK86_10250</name>
</gene>
<dbReference type="Gene3D" id="3.30.1050.10">
    <property type="entry name" value="SCP2 sterol-binding domain"/>
    <property type="match status" value="1"/>
</dbReference>
<organism evidence="2 3">
    <name type="scientific">Acidiferrimicrobium australe</name>
    <dbReference type="NCBI Taxonomy" id="2664430"/>
    <lineage>
        <taxon>Bacteria</taxon>
        <taxon>Bacillati</taxon>
        <taxon>Actinomycetota</taxon>
        <taxon>Acidimicrobiia</taxon>
        <taxon>Acidimicrobiales</taxon>
        <taxon>Acidimicrobiaceae</taxon>
        <taxon>Acidiferrimicrobium</taxon>
    </lineage>
</organism>
<evidence type="ECO:0000259" key="1">
    <source>
        <dbReference type="PROSITE" id="PS51186"/>
    </source>
</evidence>